<sequence length="131" mass="15072">MIIKATYKLTALFLTFVLLANNINNVVIVIDFVINQDFIAKTLCIQKEEQKGCNGKCYLTQQLKTSAEDKNAPIQKEQRTELSHYILTSNRLKTNTENVLIVSNKTIFFFSQNFKPLLFVFKIKQPPKQLA</sequence>
<dbReference type="EMBL" id="JBHULK010000007">
    <property type="protein sequence ID" value="MFD2536330.1"/>
    <property type="molecule type" value="Genomic_DNA"/>
</dbReference>
<evidence type="ECO:0000313" key="1">
    <source>
        <dbReference type="EMBL" id="MFD2536330.1"/>
    </source>
</evidence>
<evidence type="ECO:0000313" key="2">
    <source>
        <dbReference type="Proteomes" id="UP001597441"/>
    </source>
</evidence>
<keyword evidence="2" id="KW-1185">Reference proteome</keyword>
<dbReference type="RefSeq" id="WP_388020569.1">
    <property type="nucleotide sequence ID" value="NZ_JBHUDT010000007.1"/>
</dbReference>
<dbReference type="Proteomes" id="UP001597441">
    <property type="component" value="Unassembled WGS sequence"/>
</dbReference>
<comment type="caution">
    <text evidence="1">The sequence shown here is derived from an EMBL/GenBank/DDBJ whole genome shotgun (WGS) entry which is preliminary data.</text>
</comment>
<evidence type="ECO:0008006" key="3">
    <source>
        <dbReference type="Google" id="ProtNLM"/>
    </source>
</evidence>
<proteinExistence type="predicted"/>
<name>A0ABW5JW09_9FLAO</name>
<accession>A0ABW5JW09</accession>
<organism evidence="1 2">
    <name type="scientific">Gelatiniphilus marinus</name>
    <dbReference type="NCBI Taxonomy" id="1759464"/>
    <lineage>
        <taxon>Bacteria</taxon>
        <taxon>Pseudomonadati</taxon>
        <taxon>Bacteroidota</taxon>
        <taxon>Flavobacteriia</taxon>
        <taxon>Flavobacteriales</taxon>
        <taxon>Flavobacteriaceae</taxon>
        <taxon>Gelatiniphilus</taxon>
    </lineage>
</organism>
<gene>
    <name evidence="1" type="ORF">ACFSQS_14555</name>
</gene>
<reference evidence="2" key="1">
    <citation type="journal article" date="2019" name="Int. J. Syst. Evol. Microbiol.">
        <title>The Global Catalogue of Microorganisms (GCM) 10K type strain sequencing project: providing services to taxonomists for standard genome sequencing and annotation.</title>
        <authorList>
            <consortium name="The Broad Institute Genomics Platform"/>
            <consortium name="The Broad Institute Genome Sequencing Center for Infectious Disease"/>
            <person name="Wu L."/>
            <person name="Ma J."/>
        </authorList>
    </citation>
    <scope>NUCLEOTIDE SEQUENCE [LARGE SCALE GENOMIC DNA]</scope>
    <source>
        <strain evidence="2">KCTC 42903</strain>
    </source>
</reference>
<protein>
    <recommendedName>
        <fullName evidence="3">Transmembrane protein</fullName>
    </recommendedName>
</protein>